<sequence length="96" mass="10825">MVECSICHKHIDEKVALVNTDKDGNKRVICQECFKQEAGVDYETFAYRKENAKQISIAVIICLVMTIYAFVEKGPLYGALGLVLTVLIYFFSGKIK</sequence>
<dbReference type="GeneID" id="62777635"/>
<evidence type="ECO:0000313" key="3">
    <source>
        <dbReference type="Proteomes" id="UP000255234"/>
    </source>
</evidence>
<gene>
    <name evidence="2" type="ORF">NCTC10571_00281</name>
</gene>
<feature type="transmembrane region" description="Helical" evidence="1">
    <location>
        <begin position="55"/>
        <end position="71"/>
    </location>
</feature>
<name>A0A378NW18_9FIRM</name>
<keyword evidence="1" id="KW-0472">Membrane</keyword>
<dbReference type="AlphaFoldDB" id="A0A378NW18"/>
<keyword evidence="1" id="KW-0812">Transmembrane</keyword>
<dbReference type="EMBL" id="UGPP01000001">
    <property type="protein sequence ID" value="STY70168.1"/>
    <property type="molecule type" value="Genomic_DNA"/>
</dbReference>
<reference evidence="2 3" key="1">
    <citation type="submission" date="2018-06" db="EMBL/GenBank/DDBJ databases">
        <authorList>
            <consortium name="Pathogen Informatics"/>
            <person name="Doyle S."/>
        </authorList>
    </citation>
    <scope>NUCLEOTIDE SEQUENCE [LARGE SCALE GENOMIC DNA]</scope>
    <source>
        <strain evidence="2 3">NCTC10571</strain>
    </source>
</reference>
<dbReference type="RefSeq" id="WP_008539053.1">
    <property type="nucleotide sequence ID" value="NZ_UGPP01000001.1"/>
</dbReference>
<protein>
    <submittedName>
        <fullName evidence="2">Uncharacterized protein</fullName>
    </submittedName>
</protein>
<organism evidence="2 3">
    <name type="scientific">Megamonas hypermegale</name>
    <dbReference type="NCBI Taxonomy" id="158847"/>
    <lineage>
        <taxon>Bacteria</taxon>
        <taxon>Bacillati</taxon>
        <taxon>Bacillota</taxon>
        <taxon>Negativicutes</taxon>
        <taxon>Selenomonadales</taxon>
        <taxon>Selenomonadaceae</taxon>
        <taxon>Megamonas</taxon>
    </lineage>
</organism>
<evidence type="ECO:0000256" key="1">
    <source>
        <dbReference type="SAM" id="Phobius"/>
    </source>
</evidence>
<feature type="transmembrane region" description="Helical" evidence="1">
    <location>
        <begin position="77"/>
        <end position="95"/>
    </location>
</feature>
<dbReference type="Proteomes" id="UP000255234">
    <property type="component" value="Unassembled WGS sequence"/>
</dbReference>
<evidence type="ECO:0000313" key="2">
    <source>
        <dbReference type="EMBL" id="STY70168.1"/>
    </source>
</evidence>
<accession>A0A378NW18</accession>
<keyword evidence="1" id="KW-1133">Transmembrane helix</keyword>
<proteinExistence type="predicted"/>